<reference evidence="1 2" key="1">
    <citation type="submission" date="2018-06" db="EMBL/GenBank/DDBJ databases">
        <authorList>
            <consortium name="Pathogen Informatics"/>
            <person name="Doyle S."/>
        </authorList>
    </citation>
    <scope>NUCLEOTIDE SEQUENCE [LARGE SCALE GENOMIC DNA]</scope>
    <source>
        <strain evidence="1 2">NCTC10211</strain>
    </source>
</reference>
<organism evidence="1 2">
    <name type="scientific">Serratia marcescens</name>
    <dbReference type="NCBI Taxonomy" id="615"/>
    <lineage>
        <taxon>Bacteria</taxon>
        <taxon>Pseudomonadati</taxon>
        <taxon>Pseudomonadota</taxon>
        <taxon>Gammaproteobacteria</taxon>
        <taxon>Enterobacterales</taxon>
        <taxon>Yersiniaceae</taxon>
        <taxon>Serratia</taxon>
    </lineage>
</organism>
<name>A0A380AMZ2_SERMA</name>
<sequence length="73" mass="7768">MAPISAALFSTVETTITYRSLITSVSLVTREINCPTGCVSKALSGWRSAASITSVRSRCTTPTAAWLNSSAWK</sequence>
<dbReference type="AlphaFoldDB" id="A0A380AMZ2"/>
<gene>
    <name evidence="1" type="ORF">NCTC10211_05502</name>
</gene>
<dbReference type="Proteomes" id="UP000254765">
    <property type="component" value="Unassembled WGS sequence"/>
</dbReference>
<accession>A0A380AMZ2</accession>
<evidence type="ECO:0000313" key="2">
    <source>
        <dbReference type="Proteomes" id="UP000254765"/>
    </source>
</evidence>
<proteinExistence type="predicted"/>
<evidence type="ECO:0000313" key="1">
    <source>
        <dbReference type="EMBL" id="SUI84269.1"/>
    </source>
</evidence>
<protein>
    <submittedName>
        <fullName evidence="1">Uncharacterized protein</fullName>
    </submittedName>
</protein>
<dbReference type="EMBL" id="UGYK01000002">
    <property type="protein sequence ID" value="SUI84269.1"/>
    <property type="molecule type" value="Genomic_DNA"/>
</dbReference>